<dbReference type="InterPro" id="IPR045055">
    <property type="entry name" value="DNA2/NAM7-like"/>
</dbReference>
<dbReference type="GO" id="GO:0005694">
    <property type="term" value="C:chromosome"/>
    <property type="evidence" value="ECO:0007669"/>
    <property type="project" value="UniProtKB-ARBA"/>
</dbReference>
<keyword evidence="2" id="KW-0547">Nucleotide-binding</keyword>
<dbReference type="OrthoDB" id="6513042at2759"/>
<dbReference type="Gene3D" id="3.40.50.300">
    <property type="entry name" value="P-loop containing nucleotide triphosphate hydrolases"/>
    <property type="match status" value="2"/>
</dbReference>
<evidence type="ECO:0000259" key="8">
    <source>
        <dbReference type="Pfam" id="PF13087"/>
    </source>
</evidence>
<dbReference type="GO" id="GO:0001147">
    <property type="term" value="F:transcription termination site sequence-specific DNA binding"/>
    <property type="evidence" value="ECO:0007669"/>
    <property type="project" value="TreeGrafter"/>
</dbReference>
<feature type="compositionally biased region" description="Polar residues" evidence="6">
    <location>
        <begin position="515"/>
        <end position="529"/>
    </location>
</feature>
<feature type="domain" description="DNA2/NAM7 helicase-like C-terminal" evidence="8">
    <location>
        <begin position="155"/>
        <end position="351"/>
    </location>
</feature>
<dbReference type="Pfam" id="PF13086">
    <property type="entry name" value="AAA_11"/>
    <property type="match status" value="1"/>
</dbReference>
<reference evidence="9" key="1">
    <citation type="submission" date="2023-04" db="EMBL/GenBank/DDBJ databases">
        <title>Ambrosiozyma monospora NBRC 1965.</title>
        <authorList>
            <person name="Ichikawa N."/>
            <person name="Sato H."/>
            <person name="Tonouchi N."/>
        </authorList>
    </citation>
    <scope>NUCLEOTIDE SEQUENCE</scope>
    <source>
        <strain evidence="9">NBRC 1965</strain>
    </source>
</reference>
<keyword evidence="4" id="KW-0347">Helicase</keyword>
<dbReference type="InterPro" id="IPR047187">
    <property type="entry name" value="SF1_C_Upf1"/>
</dbReference>
<dbReference type="CDD" id="cd18808">
    <property type="entry name" value="SF1_C_Upf1"/>
    <property type="match status" value="1"/>
</dbReference>
<comment type="similarity">
    <text evidence="1">Belongs to the DNA2/NAM7 helicase family.</text>
</comment>
<evidence type="ECO:0000256" key="6">
    <source>
        <dbReference type="SAM" id="MobiDB-lite"/>
    </source>
</evidence>
<feature type="region of interest" description="Disordered" evidence="6">
    <location>
        <begin position="385"/>
        <end position="628"/>
    </location>
</feature>
<accession>A0A9W7DJM9</accession>
<feature type="compositionally biased region" description="Low complexity" evidence="6">
    <location>
        <begin position="502"/>
        <end position="514"/>
    </location>
</feature>
<keyword evidence="3" id="KW-0378">Hydrolase</keyword>
<dbReference type="GO" id="GO:0016787">
    <property type="term" value="F:hydrolase activity"/>
    <property type="evidence" value="ECO:0007669"/>
    <property type="project" value="UniProtKB-KW"/>
</dbReference>
<dbReference type="PANTHER" id="PTHR10887:SF495">
    <property type="entry name" value="HELICASE SENATAXIN ISOFORM X1-RELATED"/>
    <property type="match status" value="1"/>
</dbReference>
<dbReference type="EMBL" id="BSXU01005057">
    <property type="protein sequence ID" value="GMG50133.1"/>
    <property type="molecule type" value="Genomic_DNA"/>
</dbReference>
<protein>
    <submittedName>
        <fullName evidence="9">Unnamed protein product</fullName>
    </submittedName>
</protein>
<evidence type="ECO:0000256" key="1">
    <source>
        <dbReference type="ARBA" id="ARBA00007913"/>
    </source>
</evidence>
<evidence type="ECO:0000256" key="3">
    <source>
        <dbReference type="ARBA" id="ARBA00022801"/>
    </source>
</evidence>
<dbReference type="GO" id="GO:0006369">
    <property type="term" value="P:termination of RNA polymerase II transcription"/>
    <property type="evidence" value="ECO:0007669"/>
    <property type="project" value="TreeGrafter"/>
</dbReference>
<proteinExistence type="inferred from homology"/>
<dbReference type="SUPFAM" id="SSF52540">
    <property type="entry name" value="P-loop containing nucleoside triphosphate hydrolases"/>
    <property type="match status" value="1"/>
</dbReference>
<comment type="caution">
    <text evidence="9">The sequence shown here is derived from an EMBL/GenBank/DDBJ whole genome shotgun (WGS) entry which is preliminary data.</text>
</comment>
<dbReference type="InterPro" id="IPR027417">
    <property type="entry name" value="P-loop_NTPase"/>
</dbReference>
<feature type="compositionally biased region" description="Acidic residues" evidence="6">
    <location>
        <begin position="392"/>
        <end position="402"/>
    </location>
</feature>
<gene>
    <name evidence="9" type="ORF">Amon01_000716600</name>
</gene>
<evidence type="ECO:0000256" key="2">
    <source>
        <dbReference type="ARBA" id="ARBA00022741"/>
    </source>
</evidence>
<keyword evidence="10" id="KW-1185">Reference proteome</keyword>
<dbReference type="FunFam" id="3.40.50.300:FF:000326">
    <property type="entry name" value="P-loop containing nucleoside triphosphate hydrolase"/>
    <property type="match status" value="1"/>
</dbReference>
<feature type="compositionally biased region" description="Low complexity" evidence="6">
    <location>
        <begin position="444"/>
        <end position="453"/>
    </location>
</feature>
<evidence type="ECO:0000256" key="5">
    <source>
        <dbReference type="ARBA" id="ARBA00022840"/>
    </source>
</evidence>
<dbReference type="Proteomes" id="UP001165063">
    <property type="component" value="Unassembled WGS sequence"/>
</dbReference>
<dbReference type="CDD" id="cd18042">
    <property type="entry name" value="DEXXQc_SETX"/>
    <property type="match status" value="1"/>
</dbReference>
<dbReference type="GO" id="GO:0005524">
    <property type="term" value="F:ATP binding"/>
    <property type="evidence" value="ECO:0007669"/>
    <property type="project" value="UniProtKB-KW"/>
</dbReference>
<dbReference type="GO" id="GO:0003678">
    <property type="term" value="F:DNA helicase activity"/>
    <property type="evidence" value="ECO:0007669"/>
    <property type="project" value="UniProtKB-ARBA"/>
</dbReference>
<sequence length="628" mass="69773">MPSMHKEEHRKCIEERNGLREQLASGKLDEDKIGAVELRLQEVIQKRKELGKRLDEIREQRAVSFRNREIERRNAQFKILNEAQVVCSTLSGAAHDVLASMSMSFDTVVIDEAAQCIELSAIIPLRYGCQKCIMVGDPNQLPPTVLSQKAADYNYEQSLFVRMQNNYKDSVYLLDVQYRMHPAISKFPSTQFYNSRLLDGPEMDKLTAQPWHSFQEFGPYKFFNIRGTHQQNSRSKSYFNLTEVNCALTIVNKLLNSFPNVNFANKIGIISPYKEQIRRLRNSFSREFGSSLTTTIDFNTVDGFQGQEKDIIIFSCVRADEHQSRIGFLADIRRMNVALTRARSSLWILGSEPVLISDKTWRALIENAKDRQLVTDVNPSQFLRKLHRIDETGDSDDDESDYEPSSSISGKRSNEDGAKPFPKKLKSGVLPPAGPKREPKSKNKNFSSLSKPLAVNSKPVPKKSGKIPPPASLPGVPERKTSSGNSAQSSKSKGNRRDRQGNNNNNNSNNNNNNGDTNSISVPGSNNDSNENRGKPVPTANGILQPGRNFKGPRGGAAPTFQSITAQQGGVFKLNKNKPKFPSQSRGGFSDRGRGGRGGYGRGRGGRGGRGGPANGGFRVPRSDMPPP</sequence>
<dbReference type="PANTHER" id="PTHR10887">
    <property type="entry name" value="DNA2/NAM7 HELICASE FAMILY"/>
    <property type="match status" value="1"/>
</dbReference>
<evidence type="ECO:0000313" key="9">
    <source>
        <dbReference type="EMBL" id="GMG50133.1"/>
    </source>
</evidence>
<evidence type="ECO:0000259" key="7">
    <source>
        <dbReference type="Pfam" id="PF13086"/>
    </source>
</evidence>
<dbReference type="InterPro" id="IPR041679">
    <property type="entry name" value="DNA2/NAM7-like_C"/>
</dbReference>
<feature type="compositionally biased region" description="Low complexity" evidence="6">
    <location>
        <begin position="482"/>
        <end position="492"/>
    </location>
</feature>
<evidence type="ECO:0000313" key="10">
    <source>
        <dbReference type="Proteomes" id="UP001165063"/>
    </source>
</evidence>
<dbReference type="InterPro" id="IPR041677">
    <property type="entry name" value="DNA2/NAM7_AAA_11"/>
</dbReference>
<dbReference type="Pfam" id="PF13087">
    <property type="entry name" value="AAA_12"/>
    <property type="match status" value="1"/>
</dbReference>
<name>A0A9W7DJM9_AMBMO</name>
<feature type="compositionally biased region" description="Gly residues" evidence="6">
    <location>
        <begin position="596"/>
        <end position="615"/>
    </location>
</feature>
<dbReference type="AlphaFoldDB" id="A0A9W7DJM9"/>
<dbReference type="GO" id="GO:0016604">
    <property type="term" value="C:nuclear body"/>
    <property type="evidence" value="ECO:0007669"/>
    <property type="project" value="TreeGrafter"/>
</dbReference>
<feature type="domain" description="DNA2/NAM7 helicase helicase" evidence="7">
    <location>
        <begin position="5"/>
        <end position="148"/>
    </location>
</feature>
<organism evidence="9 10">
    <name type="scientific">Ambrosiozyma monospora</name>
    <name type="common">Yeast</name>
    <name type="synonym">Endomycopsis monosporus</name>
    <dbReference type="NCBI Taxonomy" id="43982"/>
    <lineage>
        <taxon>Eukaryota</taxon>
        <taxon>Fungi</taxon>
        <taxon>Dikarya</taxon>
        <taxon>Ascomycota</taxon>
        <taxon>Saccharomycotina</taxon>
        <taxon>Pichiomycetes</taxon>
        <taxon>Pichiales</taxon>
        <taxon>Pichiaceae</taxon>
        <taxon>Ambrosiozyma</taxon>
    </lineage>
</organism>
<evidence type="ECO:0000256" key="4">
    <source>
        <dbReference type="ARBA" id="ARBA00022806"/>
    </source>
</evidence>
<keyword evidence="5" id="KW-0067">ATP-binding</keyword>